<dbReference type="InterPro" id="IPR017452">
    <property type="entry name" value="GPCR_Rhodpsn_7TM"/>
</dbReference>
<feature type="transmembrane region" description="Helical" evidence="11">
    <location>
        <begin position="110"/>
        <end position="131"/>
    </location>
</feature>
<evidence type="ECO:0000256" key="7">
    <source>
        <dbReference type="ARBA" id="ARBA00023157"/>
    </source>
</evidence>
<feature type="transmembrane region" description="Helical" evidence="11">
    <location>
        <begin position="152"/>
        <end position="175"/>
    </location>
</feature>
<evidence type="ECO:0000256" key="9">
    <source>
        <dbReference type="ARBA" id="ARBA00023224"/>
    </source>
</evidence>
<feature type="transmembrane region" description="Helical" evidence="11">
    <location>
        <begin position="301"/>
        <end position="321"/>
    </location>
</feature>
<dbReference type="CDD" id="cd00637">
    <property type="entry name" value="7tm_classA_rhodopsin-like"/>
    <property type="match status" value="1"/>
</dbReference>
<name>A0A7M7HGC8_STRPU</name>
<evidence type="ECO:0000256" key="2">
    <source>
        <dbReference type="ARBA" id="ARBA00022475"/>
    </source>
</evidence>
<evidence type="ECO:0000256" key="11">
    <source>
        <dbReference type="SAM" id="Phobius"/>
    </source>
</evidence>
<keyword evidence="4 11" id="KW-1133">Transmembrane helix</keyword>
<dbReference type="PROSITE" id="PS50262">
    <property type="entry name" value="G_PROTEIN_RECEP_F1_2"/>
    <property type="match status" value="1"/>
</dbReference>
<keyword evidence="6 11" id="KW-0472">Membrane</keyword>
<sequence length="379" mass="42213">MSSITFPINIALDEGLPGTGKPDGPPPFNVPDMLEAPLQSVTSAILFIVYASLIITSNMVMLVAYVIEKRLRTYNNSFIINLILTDLTVGFSLIVLFVSNCHPGVFWCKIFLGINDGVLSVSVITIVVICVDRYQATYQPIKHFTSRSKTKAYLLNAIPWVVAFIFWLPFAFFGFDASTPTDGDRLIRILLLSLPVMMTILPLFIITVLYARILYKIRNSLGAQHLKDKFNMKSSGCEEEPNTGTSSNGGSNLAPHHQSQDDSKIAMKSTDVQQTGQNKKSKRNREYRDSDASARKATRSLSFIIISFLVSWMPHVIFVIVTSSDQSILLERKLPDVMLAFISTIRFTNSFLNPVSYAVAQPLFRGTVAGMICNPKQYC</sequence>
<dbReference type="InParanoid" id="A0A7M7HGC8"/>
<keyword evidence="9" id="KW-0807">Transducer</keyword>
<feature type="transmembrane region" description="Helical" evidence="11">
    <location>
        <begin position="44"/>
        <end position="66"/>
    </location>
</feature>
<dbReference type="AlphaFoldDB" id="A0A7M7HGC8"/>
<keyword evidence="14" id="KW-1185">Reference proteome</keyword>
<keyword evidence="8" id="KW-0675">Receptor</keyword>
<dbReference type="RefSeq" id="XP_011666649.2">
    <property type="nucleotide sequence ID" value="XM_011668347.2"/>
</dbReference>
<organism evidence="13 14">
    <name type="scientific">Strongylocentrotus purpuratus</name>
    <name type="common">Purple sea urchin</name>
    <dbReference type="NCBI Taxonomy" id="7668"/>
    <lineage>
        <taxon>Eukaryota</taxon>
        <taxon>Metazoa</taxon>
        <taxon>Echinodermata</taxon>
        <taxon>Eleutherozoa</taxon>
        <taxon>Echinozoa</taxon>
        <taxon>Echinoidea</taxon>
        <taxon>Euechinoidea</taxon>
        <taxon>Echinacea</taxon>
        <taxon>Camarodonta</taxon>
        <taxon>Echinidea</taxon>
        <taxon>Strongylocentrotidae</taxon>
        <taxon>Strongylocentrotus</taxon>
    </lineage>
</organism>
<feature type="domain" description="G-protein coupled receptors family 1 profile" evidence="12">
    <location>
        <begin position="57"/>
        <end position="357"/>
    </location>
</feature>
<dbReference type="GO" id="GO:0001591">
    <property type="term" value="F:dopamine neurotransmitter receptor activity, coupled via Gi/Go"/>
    <property type="evidence" value="ECO:0000318"/>
    <property type="project" value="GO_Central"/>
</dbReference>
<dbReference type="GeneID" id="105439411"/>
<keyword evidence="5" id="KW-0297">G-protein coupled receptor</keyword>
<dbReference type="EnsemblMetazoa" id="XM_011668347">
    <property type="protein sequence ID" value="XP_011666649"/>
    <property type="gene ID" value="LOC105439411"/>
</dbReference>
<dbReference type="PANTHER" id="PTHR24248">
    <property type="entry name" value="ADRENERGIC RECEPTOR-RELATED G-PROTEIN COUPLED RECEPTOR"/>
    <property type="match status" value="1"/>
</dbReference>
<dbReference type="PANTHER" id="PTHR24248:SF125">
    <property type="entry name" value="DOPAMINE D2-LIKE RECEPTOR"/>
    <property type="match status" value="1"/>
</dbReference>
<dbReference type="PRINTS" id="PR00237">
    <property type="entry name" value="GPCRRHODOPSN"/>
</dbReference>
<dbReference type="SUPFAM" id="SSF81321">
    <property type="entry name" value="Family A G protein-coupled receptor-like"/>
    <property type="match status" value="1"/>
</dbReference>
<comment type="subcellular location">
    <subcellularLocation>
        <location evidence="1">Cell membrane</location>
        <topology evidence="1">Multi-pass membrane protein</topology>
    </subcellularLocation>
</comment>
<accession>A0A7M7HGC8</accession>
<dbReference type="Proteomes" id="UP000007110">
    <property type="component" value="Unassembled WGS sequence"/>
</dbReference>
<evidence type="ECO:0000256" key="6">
    <source>
        <dbReference type="ARBA" id="ARBA00023136"/>
    </source>
</evidence>
<evidence type="ECO:0000259" key="12">
    <source>
        <dbReference type="PROSITE" id="PS50262"/>
    </source>
</evidence>
<dbReference type="GO" id="GO:0004930">
    <property type="term" value="F:G protein-coupled receptor activity"/>
    <property type="evidence" value="ECO:0000318"/>
    <property type="project" value="GO_Central"/>
</dbReference>
<dbReference type="GO" id="GO:0045202">
    <property type="term" value="C:synapse"/>
    <property type="evidence" value="ECO:0007669"/>
    <property type="project" value="GOC"/>
</dbReference>
<keyword evidence="3 11" id="KW-0812">Transmembrane</keyword>
<dbReference type="InterPro" id="IPR000276">
    <property type="entry name" value="GPCR_Rhodpsn"/>
</dbReference>
<feature type="transmembrane region" description="Helical" evidence="11">
    <location>
        <begin position="187"/>
        <end position="211"/>
    </location>
</feature>
<dbReference type="Gene3D" id="1.20.1070.10">
    <property type="entry name" value="Rhodopsin 7-helix transmembrane proteins"/>
    <property type="match status" value="1"/>
</dbReference>
<evidence type="ECO:0000256" key="5">
    <source>
        <dbReference type="ARBA" id="ARBA00023040"/>
    </source>
</evidence>
<evidence type="ECO:0000313" key="14">
    <source>
        <dbReference type="Proteomes" id="UP000007110"/>
    </source>
</evidence>
<dbReference type="OrthoDB" id="10143421at2759"/>
<protein>
    <recommendedName>
        <fullName evidence="12">G-protein coupled receptors family 1 profile domain-containing protein</fullName>
    </recommendedName>
</protein>
<proteinExistence type="predicted"/>
<evidence type="ECO:0000256" key="8">
    <source>
        <dbReference type="ARBA" id="ARBA00023170"/>
    </source>
</evidence>
<evidence type="ECO:0000256" key="3">
    <source>
        <dbReference type="ARBA" id="ARBA00022692"/>
    </source>
</evidence>
<keyword evidence="2" id="KW-1003">Cell membrane</keyword>
<dbReference type="OMA" id="MSSHKFQ"/>
<dbReference type="FunFam" id="1.20.1070.10:FF:000793">
    <property type="entry name" value="Uncharacterized protein"/>
    <property type="match status" value="1"/>
</dbReference>
<feature type="region of interest" description="Disordered" evidence="10">
    <location>
        <begin position="234"/>
        <end position="291"/>
    </location>
</feature>
<evidence type="ECO:0000256" key="10">
    <source>
        <dbReference type="SAM" id="MobiDB-lite"/>
    </source>
</evidence>
<dbReference type="KEGG" id="spu:105439411"/>
<keyword evidence="7" id="KW-1015">Disulfide bond</keyword>
<evidence type="ECO:0000256" key="4">
    <source>
        <dbReference type="ARBA" id="ARBA00022989"/>
    </source>
</evidence>
<reference evidence="13" key="2">
    <citation type="submission" date="2021-01" db="UniProtKB">
        <authorList>
            <consortium name="EnsemblMetazoa"/>
        </authorList>
    </citation>
    <scope>IDENTIFICATION</scope>
</reference>
<dbReference type="GO" id="GO:0005886">
    <property type="term" value="C:plasma membrane"/>
    <property type="evidence" value="ECO:0000318"/>
    <property type="project" value="GO_Central"/>
</dbReference>
<feature type="transmembrane region" description="Helical" evidence="11">
    <location>
        <begin position="78"/>
        <end position="98"/>
    </location>
</feature>
<dbReference type="Pfam" id="PF00001">
    <property type="entry name" value="7tm_1"/>
    <property type="match status" value="1"/>
</dbReference>
<feature type="compositionally biased region" description="Polar residues" evidence="10">
    <location>
        <begin position="242"/>
        <end position="251"/>
    </location>
</feature>
<evidence type="ECO:0000256" key="1">
    <source>
        <dbReference type="ARBA" id="ARBA00004651"/>
    </source>
</evidence>
<reference evidence="14" key="1">
    <citation type="submission" date="2015-02" db="EMBL/GenBank/DDBJ databases">
        <title>Genome sequencing for Strongylocentrotus purpuratus.</title>
        <authorList>
            <person name="Murali S."/>
            <person name="Liu Y."/>
            <person name="Vee V."/>
            <person name="English A."/>
            <person name="Wang M."/>
            <person name="Skinner E."/>
            <person name="Han Y."/>
            <person name="Muzny D.M."/>
            <person name="Worley K.C."/>
            <person name="Gibbs R.A."/>
        </authorList>
    </citation>
    <scope>NUCLEOTIDE SEQUENCE</scope>
</reference>
<evidence type="ECO:0000313" key="13">
    <source>
        <dbReference type="EnsemblMetazoa" id="XP_011666649"/>
    </source>
</evidence>